<sequence>MIVFNDKMVPTKELFFFLKYNQVIEKIERLSEKDELVYKEFCRKYKK</sequence>
<name>X0VKM8_9ZZZZ</name>
<protein>
    <submittedName>
        <fullName evidence="1">Uncharacterized protein</fullName>
    </submittedName>
</protein>
<comment type="caution">
    <text evidence="1">The sequence shown here is derived from an EMBL/GenBank/DDBJ whole genome shotgun (WGS) entry which is preliminary data.</text>
</comment>
<dbReference type="AlphaFoldDB" id="X0VKM8"/>
<evidence type="ECO:0000313" key="1">
    <source>
        <dbReference type="EMBL" id="GAG13023.1"/>
    </source>
</evidence>
<reference evidence="1" key="1">
    <citation type="journal article" date="2014" name="Front. Microbiol.">
        <title>High frequency of phylogenetically diverse reductive dehalogenase-homologous genes in deep subseafloor sedimentary metagenomes.</title>
        <authorList>
            <person name="Kawai M."/>
            <person name="Futagami T."/>
            <person name="Toyoda A."/>
            <person name="Takaki Y."/>
            <person name="Nishi S."/>
            <person name="Hori S."/>
            <person name="Arai W."/>
            <person name="Tsubouchi T."/>
            <person name="Morono Y."/>
            <person name="Uchiyama I."/>
            <person name="Ito T."/>
            <person name="Fujiyama A."/>
            <person name="Inagaki F."/>
            <person name="Takami H."/>
        </authorList>
    </citation>
    <scope>NUCLEOTIDE SEQUENCE</scope>
    <source>
        <strain evidence="1">Expedition CK06-06</strain>
    </source>
</reference>
<organism evidence="1">
    <name type="scientific">marine sediment metagenome</name>
    <dbReference type="NCBI Taxonomy" id="412755"/>
    <lineage>
        <taxon>unclassified sequences</taxon>
        <taxon>metagenomes</taxon>
        <taxon>ecological metagenomes</taxon>
    </lineage>
</organism>
<gene>
    <name evidence="1" type="ORF">S01H1_37577</name>
</gene>
<accession>X0VKM8</accession>
<dbReference type="EMBL" id="BARS01023610">
    <property type="protein sequence ID" value="GAG13023.1"/>
    <property type="molecule type" value="Genomic_DNA"/>
</dbReference>
<feature type="non-terminal residue" evidence="1">
    <location>
        <position position="47"/>
    </location>
</feature>
<proteinExistence type="predicted"/>